<dbReference type="Pfam" id="PF00903">
    <property type="entry name" value="Glyoxalase"/>
    <property type="match status" value="1"/>
</dbReference>
<dbReference type="InterPro" id="IPR037523">
    <property type="entry name" value="VOC_core"/>
</dbReference>
<dbReference type="RefSeq" id="WP_128220131.1">
    <property type="nucleotide sequence ID" value="NZ_CP034929.1"/>
</dbReference>
<dbReference type="SUPFAM" id="SSF54593">
    <property type="entry name" value="Glyoxalase/Bleomycin resistance protein/Dihydroxybiphenyl dioxygenase"/>
    <property type="match status" value="1"/>
</dbReference>
<feature type="domain" description="VOC" evidence="1">
    <location>
        <begin position="6"/>
        <end position="115"/>
    </location>
</feature>
<dbReference type="InterPro" id="IPR029068">
    <property type="entry name" value="Glyas_Bleomycin-R_OHBP_Dase"/>
</dbReference>
<comment type="caution">
    <text evidence="2">The sequence shown here is derived from an EMBL/GenBank/DDBJ whole genome shotgun (WGS) entry which is preliminary data.</text>
</comment>
<accession>A0ABW1QU68</accession>
<dbReference type="PANTHER" id="PTHR33993:SF1">
    <property type="entry name" value="GLYOXALASE FAMILY PROTEIN"/>
    <property type="match status" value="1"/>
</dbReference>
<dbReference type="InterPro" id="IPR004360">
    <property type="entry name" value="Glyas_Fos-R_dOase_dom"/>
</dbReference>
<evidence type="ECO:0000259" key="1">
    <source>
        <dbReference type="PROSITE" id="PS51819"/>
    </source>
</evidence>
<gene>
    <name evidence="2" type="ORF">ACFPWU_00305</name>
</gene>
<dbReference type="Gene3D" id="3.10.180.10">
    <property type="entry name" value="2,3-Dihydroxybiphenyl 1,2-Dioxygenase, domain 1"/>
    <property type="match status" value="1"/>
</dbReference>
<name>A0ABW1QU68_9ACTN</name>
<sequence>MSRHHRIDYVELAAPDLEASKRFYGDVFGWTFVDYGPGYAGIACPDSSGEIGGLDAAGTPGVGSPLVIIYSDDLDATHAEVSAAGGKPAEPYTFPGGRRFHFSDPAGNELAVWATH</sequence>
<dbReference type="EMBL" id="JBHSQI010000001">
    <property type="protein sequence ID" value="MFC6152109.1"/>
    <property type="molecule type" value="Genomic_DNA"/>
</dbReference>
<dbReference type="PANTHER" id="PTHR33993">
    <property type="entry name" value="GLYOXALASE-RELATED"/>
    <property type="match status" value="1"/>
</dbReference>
<evidence type="ECO:0000313" key="3">
    <source>
        <dbReference type="Proteomes" id="UP001596098"/>
    </source>
</evidence>
<reference evidence="3" key="1">
    <citation type="journal article" date="2019" name="Int. J. Syst. Evol. Microbiol.">
        <title>The Global Catalogue of Microorganisms (GCM) 10K type strain sequencing project: providing services to taxonomists for standard genome sequencing and annotation.</title>
        <authorList>
            <consortium name="The Broad Institute Genomics Platform"/>
            <consortium name="The Broad Institute Genome Sequencing Center for Infectious Disease"/>
            <person name="Wu L."/>
            <person name="Ma J."/>
        </authorList>
    </citation>
    <scope>NUCLEOTIDE SEQUENCE [LARGE SCALE GENOMIC DNA]</scope>
    <source>
        <strain evidence="3">DFY28</strain>
    </source>
</reference>
<organism evidence="2 3">
    <name type="scientific">Nocardioides yefusunii</name>
    <dbReference type="NCBI Taxonomy" id="2500546"/>
    <lineage>
        <taxon>Bacteria</taxon>
        <taxon>Bacillati</taxon>
        <taxon>Actinomycetota</taxon>
        <taxon>Actinomycetes</taxon>
        <taxon>Propionibacteriales</taxon>
        <taxon>Nocardioidaceae</taxon>
        <taxon>Nocardioides</taxon>
    </lineage>
</organism>
<keyword evidence="3" id="KW-1185">Reference proteome</keyword>
<dbReference type="InterPro" id="IPR052164">
    <property type="entry name" value="Anthracycline_SecMetBiosynth"/>
</dbReference>
<evidence type="ECO:0000313" key="2">
    <source>
        <dbReference type="EMBL" id="MFC6152109.1"/>
    </source>
</evidence>
<dbReference type="CDD" id="cd07247">
    <property type="entry name" value="SgaA_N_like"/>
    <property type="match status" value="1"/>
</dbReference>
<dbReference type="Proteomes" id="UP001596098">
    <property type="component" value="Unassembled WGS sequence"/>
</dbReference>
<dbReference type="PROSITE" id="PS51819">
    <property type="entry name" value="VOC"/>
    <property type="match status" value="1"/>
</dbReference>
<protein>
    <submittedName>
        <fullName evidence="2">VOC family protein</fullName>
    </submittedName>
</protein>
<proteinExistence type="predicted"/>